<evidence type="ECO:0000256" key="5">
    <source>
        <dbReference type="SAM" id="Coils"/>
    </source>
</evidence>
<evidence type="ECO:0000256" key="6">
    <source>
        <dbReference type="SAM" id="MobiDB-lite"/>
    </source>
</evidence>
<feature type="compositionally biased region" description="Polar residues" evidence="6">
    <location>
        <begin position="293"/>
        <end position="305"/>
    </location>
</feature>
<organism evidence="7 8">
    <name type="scientific">Tetraparma gracilis</name>
    <dbReference type="NCBI Taxonomy" id="2962635"/>
    <lineage>
        <taxon>Eukaryota</taxon>
        <taxon>Sar</taxon>
        <taxon>Stramenopiles</taxon>
        <taxon>Ochrophyta</taxon>
        <taxon>Bolidophyceae</taxon>
        <taxon>Parmales</taxon>
        <taxon>Triparmaceae</taxon>
        <taxon>Tetraparma</taxon>
    </lineage>
</organism>
<dbReference type="InterPro" id="IPR007232">
    <property type="entry name" value="Rad52_Rad59_Rad22"/>
</dbReference>
<accession>A0ABQ6NAM8</accession>
<feature type="coiled-coil region" evidence="5">
    <location>
        <begin position="13"/>
        <end position="40"/>
    </location>
</feature>
<dbReference type="EMBL" id="BRYB01006254">
    <property type="protein sequence ID" value="GMI53432.1"/>
    <property type="molecule type" value="Genomic_DNA"/>
</dbReference>
<evidence type="ECO:0000313" key="7">
    <source>
        <dbReference type="EMBL" id="GMI53432.1"/>
    </source>
</evidence>
<keyword evidence="8" id="KW-1185">Reference proteome</keyword>
<feature type="compositionally biased region" description="Low complexity" evidence="6">
    <location>
        <begin position="313"/>
        <end position="325"/>
    </location>
</feature>
<keyword evidence="2" id="KW-0227">DNA damage</keyword>
<dbReference type="Gene3D" id="3.30.390.80">
    <property type="entry name" value="DNA repair protein Rad52/59/22"/>
    <property type="match status" value="1"/>
</dbReference>
<keyword evidence="3" id="KW-0233">DNA recombination</keyword>
<evidence type="ECO:0000313" key="8">
    <source>
        <dbReference type="Proteomes" id="UP001165060"/>
    </source>
</evidence>
<feature type="compositionally biased region" description="Pro residues" evidence="6">
    <location>
        <begin position="378"/>
        <end position="389"/>
    </location>
</feature>
<keyword evidence="4" id="KW-0234">DNA repair</keyword>
<sequence>MSAPAAQASDLSAAHLAGQLAQTQAQMQQLQEVVKNQSAQMSTLLGLVSGLGSSGAGREQAAPGPGEGGWVGSRADSVWSRAELAQIDARTEVFPLKTEISYKPGGSAKAAEYMKGDVVIAHMNEIFGITGWSMHYKDSIVKVIQQPNTHAKGFFHVFAQTTCVVTLRDGTVRTGLGMNDNEQPAYASAMDTSQKAAETDALKRACKNFGNYLGLACYAQNAKLESHATKAERDSRILAKLSDKQNFRRLMEDACSPAPSLLSTQTLSVSSPRAAAPPTFHDPDAKPDPAHLTSASDSLAGSTRSFGGGAGRTPNHNQQNQNQPPAGGGTPGNAYGRAAASATKRALELAAAPPHLQQQQQQQQARLAQEPPAKAARPNPPVITKPPFNPYQSRGL</sequence>
<dbReference type="PANTHER" id="PTHR12132">
    <property type="entry name" value="DNA REPAIR AND RECOMBINATION PROTEIN RAD52, RAD59"/>
    <property type="match status" value="1"/>
</dbReference>
<feature type="compositionally biased region" description="Low complexity" evidence="6">
    <location>
        <begin position="348"/>
        <end position="373"/>
    </location>
</feature>
<evidence type="ECO:0000256" key="3">
    <source>
        <dbReference type="ARBA" id="ARBA00023172"/>
    </source>
</evidence>
<dbReference type="SUPFAM" id="SSF54768">
    <property type="entry name" value="dsRNA-binding domain-like"/>
    <property type="match status" value="1"/>
</dbReference>
<protein>
    <submittedName>
        <fullName evidence="7">Uncharacterized protein</fullName>
    </submittedName>
</protein>
<dbReference type="InterPro" id="IPR042525">
    <property type="entry name" value="Rad52_Rad59_Rad22_sf"/>
</dbReference>
<evidence type="ECO:0000256" key="2">
    <source>
        <dbReference type="ARBA" id="ARBA00022763"/>
    </source>
</evidence>
<keyword evidence="5" id="KW-0175">Coiled coil</keyword>
<evidence type="ECO:0000256" key="4">
    <source>
        <dbReference type="ARBA" id="ARBA00023204"/>
    </source>
</evidence>
<dbReference type="Pfam" id="PF04098">
    <property type="entry name" value="Rad52_Rad22"/>
    <property type="match status" value="1"/>
</dbReference>
<comment type="caution">
    <text evidence="7">The sequence shown here is derived from an EMBL/GenBank/DDBJ whole genome shotgun (WGS) entry which is preliminary data.</text>
</comment>
<dbReference type="Proteomes" id="UP001165060">
    <property type="component" value="Unassembled WGS sequence"/>
</dbReference>
<gene>
    <name evidence="7" type="ORF">TeGR_g3567</name>
</gene>
<dbReference type="InterPro" id="IPR041247">
    <property type="entry name" value="Rad52_fam"/>
</dbReference>
<dbReference type="PANTHER" id="PTHR12132:SF1">
    <property type="entry name" value="DNA REPAIR PROTEIN RAD52 HOMOLOG"/>
    <property type="match status" value="1"/>
</dbReference>
<feature type="region of interest" description="Disordered" evidence="6">
    <location>
        <begin position="263"/>
        <end position="396"/>
    </location>
</feature>
<evidence type="ECO:0000256" key="1">
    <source>
        <dbReference type="ARBA" id="ARBA00006638"/>
    </source>
</evidence>
<comment type="similarity">
    <text evidence="1">Belongs to the RAD52 family.</text>
</comment>
<proteinExistence type="inferred from homology"/>
<reference evidence="7 8" key="1">
    <citation type="journal article" date="2023" name="Commun. Biol.">
        <title>Genome analysis of Parmales, the sister group of diatoms, reveals the evolutionary specialization of diatoms from phago-mixotrophs to photoautotrophs.</title>
        <authorList>
            <person name="Ban H."/>
            <person name="Sato S."/>
            <person name="Yoshikawa S."/>
            <person name="Yamada K."/>
            <person name="Nakamura Y."/>
            <person name="Ichinomiya M."/>
            <person name="Sato N."/>
            <person name="Blanc-Mathieu R."/>
            <person name="Endo H."/>
            <person name="Kuwata A."/>
            <person name="Ogata H."/>
        </authorList>
    </citation>
    <scope>NUCLEOTIDE SEQUENCE [LARGE SCALE GENOMIC DNA]</scope>
</reference>
<name>A0ABQ6NAM8_9STRA</name>